<evidence type="ECO:0000256" key="14">
    <source>
        <dbReference type="RuleBase" id="RU003848"/>
    </source>
</evidence>
<accession>A0ABV2REQ1</accession>
<comment type="function">
    <text evidence="10 13">F(1)F(0) ATP synthase produces ATP from ADP in the presence of a proton or sodium gradient. F-type ATPases consist of two structural domains, F(1) containing the extramembraneous catalytic core and F(0) containing the membrane proton channel, linked together by a central stalk and a peripheral stalk. During catalysis, ATP synthesis in the catalytic domain of F(1) is coupled via a rotary mechanism of the central stalk subunits to proton translocation.</text>
</comment>
<dbReference type="HAMAP" id="MF_01398">
    <property type="entry name" value="ATP_synth_b_bprime"/>
    <property type="match status" value="1"/>
</dbReference>
<keyword evidence="2 13" id="KW-0813">Transport</keyword>
<evidence type="ECO:0000256" key="8">
    <source>
        <dbReference type="ARBA" id="ARBA00023136"/>
    </source>
</evidence>
<keyword evidence="7 13" id="KW-0406">Ion transport</keyword>
<evidence type="ECO:0000256" key="5">
    <source>
        <dbReference type="ARBA" id="ARBA00022781"/>
    </source>
</evidence>
<keyword evidence="5 13" id="KW-0375">Hydrogen ion transport</keyword>
<evidence type="ECO:0000256" key="10">
    <source>
        <dbReference type="ARBA" id="ARBA00025198"/>
    </source>
</evidence>
<comment type="caution">
    <text evidence="17">The sequence shown here is derived from an EMBL/GenBank/DDBJ whole genome shotgun (WGS) entry which is preliminary data.</text>
</comment>
<feature type="region of interest" description="Disordered" evidence="16">
    <location>
        <begin position="1"/>
        <end position="21"/>
    </location>
</feature>
<gene>
    <name evidence="13" type="primary">atpF</name>
    <name evidence="17" type="ORF">ABIE19_003000</name>
</gene>
<evidence type="ECO:0000256" key="1">
    <source>
        <dbReference type="ARBA" id="ARBA00005513"/>
    </source>
</evidence>
<feature type="transmembrane region" description="Helical" evidence="13">
    <location>
        <begin position="64"/>
        <end position="83"/>
    </location>
</feature>
<reference evidence="17 18" key="1">
    <citation type="submission" date="2024-06" db="EMBL/GenBank/DDBJ databases">
        <title>Sorghum-associated microbial communities from plants grown in Nebraska, USA.</title>
        <authorList>
            <person name="Schachtman D."/>
        </authorList>
    </citation>
    <scope>NUCLEOTIDE SEQUENCE [LARGE SCALE GENOMIC DNA]</scope>
    <source>
        <strain evidence="17 18">2814</strain>
    </source>
</reference>
<evidence type="ECO:0000256" key="4">
    <source>
        <dbReference type="ARBA" id="ARBA00022692"/>
    </source>
</evidence>
<keyword evidence="18" id="KW-1185">Reference proteome</keyword>
<evidence type="ECO:0000256" key="16">
    <source>
        <dbReference type="SAM" id="MobiDB-lite"/>
    </source>
</evidence>
<comment type="similarity">
    <text evidence="1 13 14">Belongs to the ATPase B chain family.</text>
</comment>
<feature type="coiled-coil region" evidence="15">
    <location>
        <begin position="101"/>
        <end position="135"/>
    </location>
</feature>
<dbReference type="InterPro" id="IPR050059">
    <property type="entry name" value="ATP_synthase_B_chain"/>
</dbReference>
<dbReference type="EMBL" id="JBEPTF010000004">
    <property type="protein sequence ID" value="MET4685051.1"/>
    <property type="molecule type" value="Genomic_DNA"/>
</dbReference>
<dbReference type="PANTHER" id="PTHR33445">
    <property type="entry name" value="ATP SYNTHASE SUBUNIT B', CHLOROPLASTIC"/>
    <property type="match status" value="1"/>
</dbReference>
<dbReference type="Proteomes" id="UP001549313">
    <property type="component" value="Unassembled WGS sequence"/>
</dbReference>
<evidence type="ECO:0000256" key="9">
    <source>
        <dbReference type="ARBA" id="ARBA00023310"/>
    </source>
</evidence>
<evidence type="ECO:0000256" key="7">
    <source>
        <dbReference type="ARBA" id="ARBA00023065"/>
    </source>
</evidence>
<evidence type="ECO:0000256" key="3">
    <source>
        <dbReference type="ARBA" id="ARBA00022547"/>
    </source>
</evidence>
<name>A0ABV2REQ1_9CAUL</name>
<evidence type="ECO:0000313" key="18">
    <source>
        <dbReference type="Proteomes" id="UP001549313"/>
    </source>
</evidence>
<keyword evidence="15" id="KW-0175">Coiled coil</keyword>
<organism evidence="17 18">
    <name type="scientific">Brevundimonas faecalis</name>
    <dbReference type="NCBI Taxonomy" id="947378"/>
    <lineage>
        <taxon>Bacteria</taxon>
        <taxon>Pseudomonadati</taxon>
        <taxon>Pseudomonadota</taxon>
        <taxon>Alphaproteobacteria</taxon>
        <taxon>Caulobacterales</taxon>
        <taxon>Caulobacteraceae</taxon>
        <taxon>Brevundimonas</taxon>
    </lineage>
</organism>
<proteinExistence type="inferred from homology"/>
<comment type="subunit">
    <text evidence="13">F-type ATPases have 2 components, F(1) - the catalytic core - and F(0) - the membrane proton channel. F(1) has five subunits: alpha(3), beta(3), gamma(1), delta(1), epsilon(1). F(0) has three main subunits: a(1), b(2) and c(10-14). The alpha and beta chains form an alternating ring which encloses part of the gamma chain. F(1) is attached to F(0) by a central stalk formed by the gamma and epsilon chains, while a peripheral stalk is formed by the delta and b chains.</text>
</comment>
<evidence type="ECO:0000256" key="12">
    <source>
        <dbReference type="ARBA" id="ARBA00037847"/>
    </source>
</evidence>
<comment type="function">
    <text evidence="11">Component of the F(0) channel, it forms part of the peripheral stalk, linking F(1) to F(0). The b'-subunit is a diverged and duplicated form of b found in plants and photosynthetic bacteria.</text>
</comment>
<comment type="subcellular location">
    <subcellularLocation>
        <location evidence="13">Cell membrane</location>
        <topology evidence="13">Single-pass membrane protein</topology>
    </subcellularLocation>
    <subcellularLocation>
        <location evidence="12">Endomembrane system</location>
        <topology evidence="12">Single-pass membrane protein</topology>
    </subcellularLocation>
</comment>
<keyword evidence="13" id="KW-1003">Cell membrane</keyword>
<evidence type="ECO:0000256" key="13">
    <source>
        <dbReference type="HAMAP-Rule" id="MF_01398"/>
    </source>
</evidence>
<sequence>MAAPIASAASQDPTQPAPTVAVQNGEVAPVAAPEATHQAEVAHGDAHGSGGLPQLEMQHWAGQIVWLLLIFVVLYILLSKVFLPRLRAVRDERAGTIASAVDAARQVQAEASAQAEEAKAEVAKARADARATAAAAKARVTQDAAARQAAEESVVNARIAEAETAIGKTRDAAMANVSTIASDTARAMVERLTGKAATAAEADAAVKGAA</sequence>
<keyword evidence="6 13" id="KW-1133">Transmembrane helix</keyword>
<dbReference type="InterPro" id="IPR002146">
    <property type="entry name" value="ATP_synth_b/b'su_bac/chlpt"/>
</dbReference>
<dbReference type="Pfam" id="PF00430">
    <property type="entry name" value="ATP-synt_B"/>
    <property type="match status" value="1"/>
</dbReference>
<dbReference type="PANTHER" id="PTHR33445:SF1">
    <property type="entry name" value="ATP SYNTHASE SUBUNIT B"/>
    <property type="match status" value="1"/>
</dbReference>
<evidence type="ECO:0000256" key="11">
    <source>
        <dbReference type="ARBA" id="ARBA00025614"/>
    </source>
</evidence>
<protein>
    <recommendedName>
        <fullName evidence="13">ATP synthase subunit b</fullName>
    </recommendedName>
    <alternativeName>
        <fullName evidence="13">ATP synthase F(0) sector subunit b</fullName>
    </alternativeName>
    <alternativeName>
        <fullName evidence="13">ATPase subunit I</fullName>
    </alternativeName>
    <alternativeName>
        <fullName evidence="13">F-type ATPase subunit b</fullName>
        <shortName evidence="13">F-ATPase subunit b</shortName>
    </alternativeName>
</protein>
<evidence type="ECO:0000313" key="17">
    <source>
        <dbReference type="EMBL" id="MET4685051.1"/>
    </source>
</evidence>
<dbReference type="RefSeq" id="WP_354090010.1">
    <property type="nucleotide sequence ID" value="NZ_JBEPTF010000004.1"/>
</dbReference>
<keyword evidence="9 13" id="KW-0066">ATP synthesis</keyword>
<keyword evidence="4 13" id="KW-0812">Transmembrane</keyword>
<evidence type="ECO:0000256" key="2">
    <source>
        <dbReference type="ARBA" id="ARBA00022448"/>
    </source>
</evidence>
<evidence type="ECO:0000256" key="6">
    <source>
        <dbReference type="ARBA" id="ARBA00022989"/>
    </source>
</evidence>
<evidence type="ECO:0000256" key="15">
    <source>
        <dbReference type="SAM" id="Coils"/>
    </source>
</evidence>
<keyword evidence="8 13" id="KW-0472">Membrane</keyword>
<keyword evidence="3 13" id="KW-0138">CF(0)</keyword>